<comment type="caution">
    <text evidence="2">The sequence shown here is derived from an EMBL/GenBank/DDBJ whole genome shotgun (WGS) entry which is preliminary data.</text>
</comment>
<keyword evidence="1" id="KW-0812">Transmembrane</keyword>
<dbReference type="EMBL" id="SLWF01000055">
    <property type="protein sequence ID" value="TCN76377.1"/>
    <property type="molecule type" value="Genomic_DNA"/>
</dbReference>
<accession>A0A4R2EZS9</accession>
<keyword evidence="3" id="KW-1185">Reference proteome</keyword>
<feature type="transmembrane region" description="Helical" evidence="1">
    <location>
        <begin position="7"/>
        <end position="29"/>
    </location>
</feature>
<reference evidence="2 3" key="1">
    <citation type="submission" date="2019-03" db="EMBL/GenBank/DDBJ databases">
        <title>Freshwater and sediment microbial communities from various areas in North America, analyzing microbe dynamics in response to fracking.</title>
        <authorList>
            <person name="Lamendella R."/>
        </authorList>
    </citation>
    <scope>NUCLEOTIDE SEQUENCE [LARGE SCALE GENOMIC DNA]</scope>
    <source>
        <strain evidence="2 3">74A</strain>
    </source>
</reference>
<evidence type="ECO:0000256" key="1">
    <source>
        <dbReference type="SAM" id="Phobius"/>
    </source>
</evidence>
<keyword evidence="1" id="KW-1133">Transmembrane helix</keyword>
<evidence type="ECO:0000313" key="2">
    <source>
        <dbReference type="EMBL" id="TCN76377.1"/>
    </source>
</evidence>
<proteinExistence type="predicted"/>
<organism evidence="2 3">
    <name type="scientific">Shewanella fodinae</name>
    <dbReference type="NCBI Taxonomy" id="552357"/>
    <lineage>
        <taxon>Bacteria</taxon>
        <taxon>Pseudomonadati</taxon>
        <taxon>Pseudomonadota</taxon>
        <taxon>Gammaproteobacteria</taxon>
        <taxon>Alteromonadales</taxon>
        <taxon>Shewanellaceae</taxon>
        <taxon>Shewanella</taxon>
    </lineage>
</organism>
<gene>
    <name evidence="2" type="ORF">EDC91_15511</name>
</gene>
<dbReference type="RefSeq" id="WP_133040661.1">
    <property type="nucleotide sequence ID" value="NZ_SLWF01000055.1"/>
</dbReference>
<name>A0A4R2EZS9_9GAMM</name>
<keyword evidence="1" id="KW-0472">Membrane</keyword>
<protein>
    <submittedName>
        <fullName evidence="2">Uncharacterized protein</fullName>
    </submittedName>
</protein>
<dbReference type="AlphaFoldDB" id="A0A4R2EZS9"/>
<dbReference type="Proteomes" id="UP000294832">
    <property type="component" value="Unassembled WGS sequence"/>
</dbReference>
<evidence type="ECO:0000313" key="3">
    <source>
        <dbReference type="Proteomes" id="UP000294832"/>
    </source>
</evidence>
<sequence length="161" mass="18856">MTQKDKLLRYSLILLIYLFGLAGQILYGYSRLQQTTESRITWIYDQIHMGIAEITDFYDRKFVRYLPMKNCERFLYESQPLLLASPYIRAVSATHGGVIMCSSIMGPVLKQIDNWQPSGRYIELKYVEKTPFSDLFPKNRQSVLALHFELDNYYGLYAGRD</sequence>